<dbReference type="PANTHER" id="PTHR47199:SF2">
    <property type="entry name" value="PHOTOSYSTEM II STABILITY_ASSEMBLY FACTOR HCF136, CHLOROPLASTIC"/>
    <property type="match status" value="1"/>
</dbReference>
<dbReference type="SUPFAM" id="SSF110296">
    <property type="entry name" value="Oligoxyloglucan reducing end-specific cellobiohydrolase"/>
    <property type="match status" value="1"/>
</dbReference>
<dbReference type="OrthoDB" id="9813892at2"/>
<evidence type="ECO:0000313" key="2">
    <source>
        <dbReference type="Proteomes" id="UP000305939"/>
    </source>
</evidence>
<dbReference type="InterPro" id="IPR015943">
    <property type="entry name" value="WD40/YVTN_repeat-like_dom_sf"/>
</dbReference>
<accession>A0A4S3LZD1</accession>
<keyword evidence="2" id="KW-1185">Reference proteome</keyword>
<dbReference type="InterPro" id="IPR002860">
    <property type="entry name" value="BNR_rpt"/>
</dbReference>
<dbReference type="AlphaFoldDB" id="A0A4S3LZD1"/>
<dbReference type="EMBL" id="SSMC01000002">
    <property type="protein sequence ID" value="THD67444.1"/>
    <property type="molecule type" value="Genomic_DNA"/>
</dbReference>
<dbReference type="PANTHER" id="PTHR47199">
    <property type="entry name" value="PHOTOSYSTEM II STABILITY/ASSEMBLY FACTOR HCF136, CHLOROPLASTIC"/>
    <property type="match status" value="1"/>
</dbReference>
<sequence length="344" mass="37723">MFRYLFLLILLVSCASEPEFVPRNFTEVQVEEIFSDSVSIRAITLMGRNLAFAGSENTYGIYNYNEDAVRTSQLRIDSVHTEFRAVAATSEDFFMLSVGNPALLFKTGEGGKMLPVYLEEHEKVFYDSMDFWNDMEGIAMGDPTDGCISVIITRDGGRTWKKLPCSALPAAEEGEAAFAASNTNIAIVGDHTWIATGGSRSGILYSPDKGQTWQLFDTPVVQGEATQGIYSIDFYDENNGFAIGGDYTKPEQNAANKAVTTDGGKTWKLVGADVDPGYLSCVQYIPGREGKELVALGFQGIYFSNDAGSTFNKISEEAFYTLRFNSDSTAFAAGKNRIAKLTFK</sequence>
<dbReference type="RefSeq" id="WP_136335649.1">
    <property type="nucleotide sequence ID" value="NZ_QXMP01000005.1"/>
</dbReference>
<evidence type="ECO:0000313" key="1">
    <source>
        <dbReference type="EMBL" id="THD67444.1"/>
    </source>
</evidence>
<gene>
    <name evidence="1" type="ORF">E7Z59_07220</name>
</gene>
<comment type="caution">
    <text evidence="1">The sequence shown here is derived from an EMBL/GenBank/DDBJ whole genome shotgun (WGS) entry which is preliminary data.</text>
</comment>
<reference evidence="1 2" key="1">
    <citation type="submission" date="2019-04" db="EMBL/GenBank/DDBJ databases">
        <title>Draft genome sequence of Robertkochia marina CC-AMO-30D.</title>
        <authorList>
            <person name="Hameed A."/>
            <person name="Lin S.-Y."/>
            <person name="Shahina M."/>
            <person name="Lai W.-A."/>
            <person name="Young C.-C."/>
        </authorList>
    </citation>
    <scope>NUCLEOTIDE SEQUENCE [LARGE SCALE GENOMIC DNA]</scope>
    <source>
        <strain evidence="1 2">CC-AMO-30D</strain>
    </source>
</reference>
<dbReference type="Gene3D" id="2.130.10.10">
    <property type="entry name" value="YVTN repeat-like/Quinoprotein amine dehydrogenase"/>
    <property type="match status" value="1"/>
</dbReference>
<proteinExistence type="predicted"/>
<protein>
    <submittedName>
        <fullName evidence="1">Oxidoreductase</fullName>
    </submittedName>
</protein>
<dbReference type="Proteomes" id="UP000305939">
    <property type="component" value="Unassembled WGS sequence"/>
</dbReference>
<dbReference type="Pfam" id="PF02012">
    <property type="entry name" value="BNR"/>
    <property type="match status" value="1"/>
</dbReference>
<organism evidence="1 2">
    <name type="scientific">Robertkochia marina</name>
    <dbReference type="NCBI Taxonomy" id="1227945"/>
    <lineage>
        <taxon>Bacteria</taxon>
        <taxon>Pseudomonadati</taxon>
        <taxon>Bacteroidota</taxon>
        <taxon>Flavobacteriia</taxon>
        <taxon>Flavobacteriales</taxon>
        <taxon>Flavobacteriaceae</taxon>
        <taxon>Robertkochia</taxon>
    </lineage>
</organism>
<name>A0A4S3LZD1_9FLAO</name>